<evidence type="ECO:0000313" key="4">
    <source>
        <dbReference type="Proteomes" id="UP000821866"/>
    </source>
</evidence>
<dbReference type="EMBL" id="JABSTU010000007">
    <property type="protein sequence ID" value="KAH8026642.1"/>
    <property type="molecule type" value="Genomic_DNA"/>
</dbReference>
<organism evidence="3 4">
    <name type="scientific">Rhipicephalus microplus</name>
    <name type="common">Cattle tick</name>
    <name type="synonym">Boophilus microplus</name>
    <dbReference type="NCBI Taxonomy" id="6941"/>
    <lineage>
        <taxon>Eukaryota</taxon>
        <taxon>Metazoa</taxon>
        <taxon>Ecdysozoa</taxon>
        <taxon>Arthropoda</taxon>
        <taxon>Chelicerata</taxon>
        <taxon>Arachnida</taxon>
        <taxon>Acari</taxon>
        <taxon>Parasitiformes</taxon>
        <taxon>Ixodida</taxon>
        <taxon>Ixodoidea</taxon>
        <taxon>Ixodidae</taxon>
        <taxon>Rhipicephalinae</taxon>
        <taxon>Rhipicephalus</taxon>
        <taxon>Boophilus</taxon>
    </lineage>
</organism>
<evidence type="ECO:0000313" key="3">
    <source>
        <dbReference type="EMBL" id="KAH8026642.1"/>
    </source>
</evidence>
<dbReference type="GO" id="GO:0006508">
    <property type="term" value="P:proteolysis"/>
    <property type="evidence" value="ECO:0007669"/>
    <property type="project" value="InterPro"/>
</dbReference>
<dbReference type="Proteomes" id="UP000821866">
    <property type="component" value="Unassembled WGS sequence"/>
</dbReference>
<evidence type="ECO:0000256" key="1">
    <source>
        <dbReference type="SAM" id="MobiDB-lite"/>
    </source>
</evidence>
<feature type="transmembrane region" description="Helical" evidence="2">
    <location>
        <begin position="227"/>
        <end position="248"/>
    </location>
</feature>
<sequence length="855" mass="93463">MAKRQKKKSAPSSHSSHSHSRRPSSQPAELADVEVTESSSSPSPGSAMLSTGGKQSEDHHNPEDASISASDARRRKKKSASRYQHGHPGTSYQHPESIDAAASASSPQSLDSVTEWSPVTGVKSAQDHQPDKASKAADGAQLRGPTQPSSRLLAEAGAKFKALKGRKEAQVHPRLASTSSLATGAVLAQSKSAPKHDRAASPDSGRSSAAPAPPAVIINQPSEGVGAAPAIACAACIVISAFISFIVIKEALQSSMRYRSSFCCTSDVEALAQYVNGSSDPCDSFYNFICAGVVARRSDESMPMAMYFSPGPPRLNARFELDVLMARNGTRSEVSTFLRSLFDSCLNADADEKTTLVELEATLIRIAGDQLRSMTPANAFAYLLLTNVKYGMPSAILIAFQAVSAILVAHNPREGCHLSDKLFQMCLNFSVVELNKILGWETNISDVNAYIGSLENTSDKDVSMERFSGKNASELLERWQVEPALKAVSIGFSSITRVDVRGLPQIDSLFGTLSVAHTLNRQAAASYFLASSACNALIDLQWRPSPSMPTRKAFCMRLMDLMPNVRNTMYMVEFITPEKNHQVTRVINSVIETVKSDCISSSVFRPEDSALLRVFFDSMTLVLPQAISPSGIKETHFAESFLEKVLRGQASEHETRLELASRGLPFESAGAASRDYNYIQLLSGDNIIVSPALYSLVRIDPAHTDVFNTPVIALALAESIWSFVLTEARLWSPAARANIGALVQCFRDNYLMTSNEGRDIEDEIDTVAASLALSSVLKSFEEANWYRVETAWRYWSLSHSRFFYMRETFYRCPLSFSIAGKDNVDVPLMYADDFSRVFQCQSGDRMKNRKACRFV</sequence>
<dbReference type="SUPFAM" id="SSF55486">
    <property type="entry name" value="Metalloproteases ('zincins'), catalytic domain"/>
    <property type="match status" value="1"/>
</dbReference>
<feature type="compositionally biased region" description="Polar residues" evidence="1">
    <location>
        <begin position="103"/>
        <end position="117"/>
    </location>
</feature>
<feature type="compositionally biased region" description="Low complexity" evidence="1">
    <location>
        <begin position="201"/>
        <end position="210"/>
    </location>
</feature>
<evidence type="ECO:0000256" key="2">
    <source>
        <dbReference type="SAM" id="Phobius"/>
    </source>
</evidence>
<evidence type="ECO:0008006" key="5">
    <source>
        <dbReference type="Google" id="ProtNLM"/>
    </source>
</evidence>
<feature type="region of interest" description="Disordered" evidence="1">
    <location>
        <begin position="188"/>
        <end position="215"/>
    </location>
</feature>
<feature type="compositionally biased region" description="Basic and acidic residues" evidence="1">
    <location>
        <begin position="125"/>
        <end position="135"/>
    </location>
</feature>
<keyword evidence="2" id="KW-0472">Membrane</keyword>
<keyword evidence="2" id="KW-1133">Transmembrane helix</keyword>
<name>A0A9J6DXM8_RHIMP</name>
<comment type="caution">
    <text evidence="3">The sequence shown here is derived from an EMBL/GenBank/DDBJ whole genome shotgun (WGS) entry which is preliminary data.</text>
</comment>
<reference evidence="3" key="1">
    <citation type="journal article" date="2020" name="Cell">
        <title>Large-Scale Comparative Analyses of Tick Genomes Elucidate Their Genetic Diversity and Vector Capacities.</title>
        <authorList>
            <consortium name="Tick Genome and Microbiome Consortium (TIGMIC)"/>
            <person name="Jia N."/>
            <person name="Wang J."/>
            <person name="Shi W."/>
            <person name="Du L."/>
            <person name="Sun Y."/>
            <person name="Zhan W."/>
            <person name="Jiang J.F."/>
            <person name="Wang Q."/>
            <person name="Zhang B."/>
            <person name="Ji P."/>
            <person name="Bell-Sakyi L."/>
            <person name="Cui X.M."/>
            <person name="Yuan T.T."/>
            <person name="Jiang B.G."/>
            <person name="Yang W.F."/>
            <person name="Lam T.T."/>
            <person name="Chang Q.C."/>
            <person name="Ding S.J."/>
            <person name="Wang X.J."/>
            <person name="Zhu J.G."/>
            <person name="Ruan X.D."/>
            <person name="Zhao L."/>
            <person name="Wei J.T."/>
            <person name="Ye R.Z."/>
            <person name="Que T.C."/>
            <person name="Du C.H."/>
            <person name="Zhou Y.H."/>
            <person name="Cheng J.X."/>
            <person name="Dai P.F."/>
            <person name="Guo W.B."/>
            <person name="Han X.H."/>
            <person name="Huang E.J."/>
            <person name="Li L.F."/>
            <person name="Wei W."/>
            <person name="Gao Y.C."/>
            <person name="Liu J.Z."/>
            <person name="Shao H.Z."/>
            <person name="Wang X."/>
            <person name="Wang C.C."/>
            <person name="Yang T.C."/>
            <person name="Huo Q.B."/>
            <person name="Li W."/>
            <person name="Chen H.Y."/>
            <person name="Chen S.E."/>
            <person name="Zhou L.G."/>
            <person name="Ni X.B."/>
            <person name="Tian J.H."/>
            <person name="Sheng Y."/>
            <person name="Liu T."/>
            <person name="Pan Y.S."/>
            <person name="Xia L.Y."/>
            <person name="Li J."/>
            <person name="Zhao F."/>
            <person name="Cao W.C."/>
        </authorList>
    </citation>
    <scope>NUCLEOTIDE SEQUENCE</scope>
    <source>
        <strain evidence="3">Rmic-2018</strain>
    </source>
</reference>
<keyword evidence="2" id="KW-0812">Transmembrane</keyword>
<accession>A0A9J6DXM8</accession>
<dbReference type="InterPro" id="IPR000718">
    <property type="entry name" value="Peptidase_M13"/>
</dbReference>
<proteinExistence type="predicted"/>
<feature type="region of interest" description="Disordered" evidence="1">
    <location>
        <begin position="1"/>
        <end position="151"/>
    </location>
</feature>
<gene>
    <name evidence="3" type="ORF">HPB51_023152</name>
</gene>
<dbReference type="GO" id="GO:0004222">
    <property type="term" value="F:metalloendopeptidase activity"/>
    <property type="evidence" value="ECO:0007669"/>
    <property type="project" value="InterPro"/>
</dbReference>
<protein>
    <recommendedName>
        <fullName evidence="5">Peptidase M13 N-terminal domain-containing protein</fullName>
    </recommendedName>
</protein>
<dbReference type="PROSITE" id="PS51885">
    <property type="entry name" value="NEPRILYSIN"/>
    <property type="match status" value="1"/>
</dbReference>
<reference evidence="3" key="2">
    <citation type="submission" date="2021-09" db="EMBL/GenBank/DDBJ databases">
        <authorList>
            <person name="Jia N."/>
            <person name="Wang J."/>
            <person name="Shi W."/>
            <person name="Du L."/>
            <person name="Sun Y."/>
            <person name="Zhan W."/>
            <person name="Jiang J."/>
            <person name="Wang Q."/>
            <person name="Zhang B."/>
            <person name="Ji P."/>
            <person name="Sakyi L.B."/>
            <person name="Cui X."/>
            <person name="Yuan T."/>
            <person name="Jiang B."/>
            <person name="Yang W."/>
            <person name="Lam T.T.-Y."/>
            <person name="Chang Q."/>
            <person name="Ding S."/>
            <person name="Wang X."/>
            <person name="Zhu J."/>
            <person name="Ruan X."/>
            <person name="Zhao L."/>
            <person name="Wei J."/>
            <person name="Que T."/>
            <person name="Du C."/>
            <person name="Cheng J."/>
            <person name="Dai P."/>
            <person name="Han X."/>
            <person name="Huang E."/>
            <person name="Gao Y."/>
            <person name="Liu J."/>
            <person name="Shao H."/>
            <person name="Ye R."/>
            <person name="Li L."/>
            <person name="Wei W."/>
            <person name="Wang X."/>
            <person name="Wang C."/>
            <person name="Huo Q."/>
            <person name="Li W."/>
            <person name="Guo W."/>
            <person name="Chen H."/>
            <person name="Chen S."/>
            <person name="Zhou L."/>
            <person name="Zhou L."/>
            <person name="Ni X."/>
            <person name="Tian J."/>
            <person name="Zhou Y."/>
            <person name="Sheng Y."/>
            <person name="Liu T."/>
            <person name="Pan Y."/>
            <person name="Xia L."/>
            <person name="Li J."/>
            <person name="Zhao F."/>
            <person name="Cao W."/>
        </authorList>
    </citation>
    <scope>NUCLEOTIDE SEQUENCE</scope>
    <source>
        <strain evidence="3">Rmic-2018</strain>
        <tissue evidence="3">Larvae</tissue>
    </source>
</reference>
<keyword evidence="4" id="KW-1185">Reference proteome</keyword>
<dbReference type="AlphaFoldDB" id="A0A9J6DXM8"/>